<evidence type="ECO:0000313" key="1">
    <source>
        <dbReference type="EMBL" id="MPM79207.1"/>
    </source>
</evidence>
<protein>
    <submittedName>
        <fullName evidence="1">Uncharacterized protein</fullName>
    </submittedName>
</protein>
<organism evidence="1">
    <name type="scientific">bioreactor metagenome</name>
    <dbReference type="NCBI Taxonomy" id="1076179"/>
    <lineage>
        <taxon>unclassified sequences</taxon>
        <taxon>metagenomes</taxon>
        <taxon>ecological metagenomes</taxon>
    </lineage>
</organism>
<reference evidence="1" key="1">
    <citation type="submission" date="2019-08" db="EMBL/GenBank/DDBJ databases">
        <authorList>
            <person name="Kucharzyk K."/>
            <person name="Murdoch R.W."/>
            <person name="Higgins S."/>
            <person name="Loffler F."/>
        </authorList>
    </citation>
    <scope>NUCLEOTIDE SEQUENCE</scope>
</reference>
<dbReference type="EMBL" id="VSSQ01029183">
    <property type="protein sequence ID" value="MPM79207.1"/>
    <property type="molecule type" value="Genomic_DNA"/>
</dbReference>
<comment type="caution">
    <text evidence="1">The sequence shown here is derived from an EMBL/GenBank/DDBJ whole genome shotgun (WGS) entry which is preliminary data.</text>
</comment>
<accession>A0A645CQM2</accession>
<gene>
    <name evidence="1" type="ORF">SDC9_126240</name>
</gene>
<proteinExistence type="predicted"/>
<name>A0A645CQM2_9ZZZZ</name>
<sequence length="60" mass="6368">MIVLRDLSIGPDRRSPAWPRHCHVCEPDSSVVARTLMIKLITSGESGARTLGAGPARATG</sequence>
<dbReference type="AlphaFoldDB" id="A0A645CQM2"/>